<gene>
    <name evidence="1" type="ORF">MOE99_19015</name>
</gene>
<dbReference type="Proteomes" id="UP001066278">
    <property type="component" value="Unassembled WGS sequence"/>
</dbReference>
<name>A0A9Q4EW95_9BACI</name>
<organism evidence="1 2">
    <name type="scientific">Bacillus inaquosorum</name>
    <dbReference type="NCBI Taxonomy" id="483913"/>
    <lineage>
        <taxon>Bacteria</taxon>
        <taxon>Bacillati</taxon>
        <taxon>Bacillota</taxon>
        <taxon>Bacilli</taxon>
        <taxon>Bacillales</taxon>
        <taxon>Bacillaceae</taxon>
        <taxon>Bacillus</taxon>
    </lineage>
</organism>
<dbReference type="GO" id="GO:0016881">
    <property type="term" value="F:acid-amino acid ligase activity"/>
    <property type="evidence" value="ECO:0007669"/>
    <property type="project" value="InterPro"/>
</dbReference>
<dbReference type="InterPro" id="IPR036615">
    <property type="entry name" value="Mur_ligase_C_dom_sf"/>
</dbReference>
<reference evidence="1" key="1">
    <citation type="submission" date="2022-02" db="EMBL/GenBank/DDBJ databases">
        <title>Crop Bioprotection Bacillus Genome Sequencing.</title>
        <authorList>
            <person name="Dunlap C."/>
        </authorList>
    </citation>
    <scope>NUCLEOTIDE SEQUENCE</scope>
    <source>
        <strain evidence="1">T20C13</strain>
    </source>
</reference>
<dbReference type="SUPFAM" id="SSF53244">
    <property type="entry name" value="MurD-like peptide ligases, peptide-binding domain"/>
    <property type="match status" value="1"/>
</dbReference>
<dbReference type="Gene3D" id="3.90.190.20">
    <property type="entry name" value="Mur ligase, C-terminal domain"/>
    <property type="match status" value="1"/>
</dbReference>
<accession>A0A9Q4EW95</accession>
<proteinExistence type="predicted"/>
<evidence type="ECO:0000313" key="1">
    <source>
        <dbReference type="EMBL" id="MCY9231411.1"/>
    </source>
</evidence>
<sequence length="72" mass="8217">ETIAHAIHFASFDFPRASLAKDLYDASEISNKSWNEDPDNVIEFIESKKGSNEIVLITGSLYFISEIRKRLQ</sequence>
<dbReference type="EMBL" id="JALAXJ010000021">
    <property type="protein sequence ID" value="MCY9231411.1"/>
    <property type="molecule type" value="Genomic_DNA"/>
</dbReference>
<protein>
    <submittedName>
        <fullName evidence="1">Bifunctional folylpolyglutamate synthase/dihydrofolate synthase</fullName>
    </submittedName>
</protein>
<dbReference type="AlphaFoldDB" id="A0A9Q4EW95"/>
<feature type="non-terminal residue" evidence="1">
    <location>
        <position position="1"/>
    </location>
</feature>
<evidence type="ECO:0000313" key="2">
    <source>
        <dbReference type="Proteomes" id="UP001066278"/>
    </source>
</evidence>
<comment type="caution">
    <text evidence="1">The sequence shown here is derived from an EMBL/GenBank/DDBJ whole genome shotgun (WGS) entry which is preliminary data.</text>
</comment>